<sequence length="153" mass="16353">MKNVSLKWLFGLTVNLALIACLATSPTAGNFVYTWLLFSFYWSCIGLAKDQRPVVCAACAGAIWPAIAILLNAATIVFMNETVQGQLYDEDGPIGFALKTTVLISIFSLSGFLLGLLPGAAVLAANASKLHMCKIWQTKAAADSSTNHVKLVE</sequence>
<dbReference type="KEGG" id="mff:MFFC18_26010"/>
<evidence type="ECO:0000313" key="2">
    <source>
        <dbReference type="EMBL" id="QEG22718.1"/>
    </source>
</evidence>
<gene>
    <name evidence="2" type="ORF">MFFC18_26010</name>
</gene>
<keyword evidence="3" id="KW-1185">Reference proteome</keyword>
<keyword evidence="1" id="KW-1133">Transmembrane helix</keyword>
<dbReference type="Proteomes" id="UP000322214">
    <property type="component" value="Chromosome"/>
</dbReference>
<name>A0A5B9P8U0_9BACT</name>
<feature type="transmembrane region" description="Helical" evidence="1">
    <location>
        <begin position="33"/>
        <end position="48"/>
    </location>
</feature>
<feature type="transmembrane region" description="Helical" evidence="1">
    <location>
        <begin position="100"/>
        <end position="125"/>
    </location>
</feature>
<feature type="transmembrane region" description="Helical" evidence="1">
    <location>
        <begin position="55"/>
        <end position="80"/>
    </location>
</feature>
<proteinExistence type="predicted"/>
<evidence type="ECO:0000256" key="1">
    <source>
        <dbReference type="SAM" id="Phobius"/>
    </source>
</evidence>
<evidence type="ECO:0000313" key="3">
    <source>
        <dbReference type="Proteomes" id="UP000322214"/>
    </source>
</evidence>
<keyword evidence="1" id="KW-0472">Membrane</keyword>
<dbReference type="EMBL" id="CP042912">
    <property type="protein sequence ID" value="QEG22718.1"/>
    <property type="molecule type" value="Genomic_DNA"/>
</dbReference>
<dbReference type="AlphaFoldDB" id="A0A5B9P8U0"/>
<protein>
    <recommendedName>
        <fullName evidence="4">Transmembrane protein</fullName>
    </recommendedName>
</protein>
<dbReference type="PROSITE" id="PS51257">
    <property type="entry name" value="PROKAR_LIPOPROTEIN"/>
    <property type="match status" value="1"/>
</dbReference>
<organism evidence="2 3">
    <name type="scientific">Mariniblastus fucicola</name>
    <dbReference type="NCBI Taxonomy" id="980251"/>
    <lineage>
        <taxon>Bacteria</taxon>
        <taxon>Pseudomonadati</taxon>
        <taxon>Planctomycetota</taxon>
        <taxon>Planctomycetia</taxon>
        <taxon>Pirellulales</taxon>
        <taxon>Pirellulaceae</taxon>
        <taxon>Mariniblastus</taxon>
    </lineage>
</organism>
<keyword evidence="1" id="KW-0812">Transmembrane</keyword>
<reference evidence="2 3" key="1">
    <citation type="submission" date="2019-08" db="EMBL/GenBank/DDBJ databases">
        <title>Deep-cultivation of Planctomycetes and their phenomic and genomic characterization uncovers novel biology.</title>
        <authorList>
            <person name="Wiegand S."/>
            <person name="Jogler M."/>
            <person name="Boedeker C."/>
            <person name="Pinto D."/>
            <person name="Vollmers J."/>
            <person name="Rivas-Marin E."/>
            <person name="Kohn T."/>
            <person name="Peeters S.H."/>
            <person name="Heuer A."/>
            <person name="Rast P."/>
            <person name="Oberbeckmann S."/>
            <person name="Bunk B."/>
            <person name="Jeske O."/>
            <person name="Meyerdierks A."/>
            <person name="Storesund J.E."/>
            <person name="Kallscheuer N."/>
            <person name="Luecker S."/>
            <person name="Lage O.M."/>
            <person name="Pohl T."/>
            <person name="Merkel B.J."/>
            <person name="Hornburger P."/>
            <person name="Mueller R.-W."/>
            <person name="Bruemmer F."/>
            <person name="Labrenz M."/>
            <person name="Spormann A.M."/>
            <person name="Op den Camp H."/>
            <person name="Overmann J."/>
            <person name="Amann R."/>
            <person name="Jetten M.S.M."/>
            <person name="Mascher T."/>
            <person name="Medema M.H."/>
            <person name="Devos D.P."/>
            <person name="Kaster A.-K."/>
            <person name="Ovreas L."/>
            <person name="Rohde M."/>
            <person name="Galperin M.Y."/>
            <person name="Jogler C."/>
        </authorList>
    </citation>
    <scope>NUCLEOTIDE SEQUENCE [LARGE SCALE GENOMIC DNA]</scope>
    <source>
        <strain evidence="2 3">FC18</strain>
    </source>
</reference>
<accession>A0A5B9P8U0</accession>
<evidence type="ECO:0008006" key="4">
    <source>
        <dbReference type="Google" id="ProtNLM"/>
    </source>
</evidence>